<protein>
    <recommendedName>
        <fullName evidence="8">Abasic site processing protein</fullName>
        <ecNumber evidence="8">3.4.-.-</ecNumber>
    </recommendedName>
</protein>
<keyword evidence="6" id="KW-0238">DNA-binding</keyword>
<evidence type="ECO:0000256" key="1">
    <source>
        <dbReference type="ARBA" id="ARBA00008136"/>
    </source>
</evidence>
<keyword evidence="4 8" id="KW-0378">Hydrolase</keyword>
<keyword evidence="7" id="KW-0456">Lyase</keyword>
<sequence>MCGRFNVVNTPGLQALLDGLGVDLQLPAPLYNIAPTESVSMIRSVDGDDNALSSARWWLTPSWSKEVSQKYAMFNARSEGLSKSPAFRKPFVSQRGIVPMSSFIEWRGAKGDKQPWQITNEEEALAVAALWDVWFGDSELGQLGEPLLSCTLVTTAAADRFKPWHSRMPVMLAPGDRDRWLDNSAPIAPDDSIFAPNLKEPLRLVPIDKAAGNSRNKSPESMAPAGDSVTLPTDKD</sequence>
<dbReference type="Pfam" id="PF02586">
    <property type="entry name" value="SRAP"/>
    <property type="match status" value="1"/>
</dbReference>
<accession>A0ABZ0IBM2</accession>
<evidence type="ECO:0000256" key="6">
    <source>
        <dbReference type="ARBA" id="ARBA00023125"/>
    </source>
</evidence>
<proteinExistence type="inferred from homology"/>
<dbReference type="EMBL" id="CP136865">
    <property type="protein sequence ID" value="WOJ95959.1"/>
    <property type="molecule type" value="Genomic_DNA"/>
</dbReference>
<feature type="region of interest" description="Disordered" evidence="9">
    <location>
        <begin position="209"/>
        <end position="236"/>
    </location>
</feature>
<evidence type="ECO:0000256" key="3">
    <source>
        <dbReference type="ARBA" id="ARBA00022763"/>
    </source>
</evidence>
<evidence type="ECO:0000256" key="4">
    <source>
        <dbReference type="ARBA" id="ARBA00022801"/>
    </source>
</evidence>
<dbReference type="Proteomes" id="UP001626549">
    <property type="component" value="Chromosome"/>
</dbReference>
<evidence type="ECO:0000313" key="11">
    <source>
        <dbReference type="Proteomes" id="UP001626549"/>
    </source>
</evidence>
<dbReference type="RefSeq" id="WP_407326651.1">
    <property type="nucleotide sequence ID" value="NZ_CP136865.1"/>
</dbReference>
<keyword evidence="11" id="KW-1185">Reference proteome</keyword>
<evidence type="ECO:0000256" key="8">
    <source>
        <dbReference type="RuleBase" id="RU364100"/>
    </source>
</evidence>
<organism evidence="10 11">
    <name type="scientific">Congregibacter brevis</name>
    <dbReference type="NCBI Taxonomy" id="3081201"/>
    <lineage>
        <taxon>Bacteria</taxon>
        <taxon>Pseudomonadati</taxon>
        <taxon>Pseudomonadota</taxon>
        <taxon>Gammaproteobacteria</taxon>
        <taxon>Cellvibrionales</taxon>
        <taxon>Halieaceae</taxon>
        <taxon>Congregibacter</taxon>
    </lineage>
</organism>
<evidence type="ECO:0000256" key="2">
    <source>
        <dbReference type="ARBA" id="ARBA00022670"/>
    </source>
</evidence>
<evidence type="ECO:0000256" key="7">
    <source>
        <dbReference type="ARBA" id="ARBA00023239"/>
    </source>
</evidence>
<name>A0ABZ0IBM2_9GAMM</name>
<dbReference type="EC" id="3.4.-.-" evidence="8"/>
<gene>
    <name evidence="10" type="ORF">R0137_11985</name>
</gene>
<dbReference type="PANTHER" id="PTHR13604:SF0">
    <property type="entry name" value="ABASIC SITE PROCESSING PROTEIN HMCES"/>
    <property type="match status" value="1"/>
</dbReference>
<dbReference type="SUPFAM" id="SSF143081">
    <property type="entry name" value="BB1717-like"/>
    <property type="match status" value="1"/>
</dbReference>
<comment type="similarity">
    <text evidence="1 8">Belongs to the SOS response-associated peptidase family.</text>
</comment>
<evidence type="ECO:0000313" key="10">
    <source>
        <dbReference type="EMBL" id="WOJ95959.1"/>
    </source>
</evidence>
<evidence type="ECO:0000256" key="9">
    <source>
        <dbReference type="SAM" id="MobiDB-lite"/>
    </source>
</evidence>
<evidence type="ECO:0000256" key="5">
    <source>
        <dbReference type="ARBA" id="ARBA00023124"/>
    </source>
</evidence>
<dbReference type="PANTHER" id="PTHR13604">
    <property type="entry name" value="DC12-RELATED"/>
    <property type="match status" value="1"/>
</dbReference>
<keyword evidence="2 8" id="KW-0645">Protease</keyword>
<reference evidence="10 11" key="1">
    <citation type="submission" date="2023-10" db="EMBL/GenBank/DDBJ databases">
        <title>Two novel species belonging to the OM43/NOR5 clade.</title>
        <authorList>
            <person name="Park M."/>
        </authorList>
    </citation>
    <scope>NUCLEOTIDE SEQUENCE [LARGE SCALE GENOMIC DNA]</scope>
    <source>
        <strain evidence="10 11">IMCC45268</strain>
    </source>
</reference>
<keyword evidence="5" id="KW-0190">Covalent protein-DNA linkage</keyword>
<keyword evidence="3" id="KW-0227">DNA damage</keyword>
<dbReference type="InterPro" id="IPR036590">
    <property type="entry name" value="SRAP-like"/>
</dbReference>
<dbReference type="Gene3D" id="3.90.1680.10">
    <property type="entry name" value="SOS response associated peptidase-like"/>
    <property type="match status" value="1"/>
</dbReference>
<dbReference type="InterPro" id="IPR003738">
    <property type="entry name" value="SRAP"/>
</dbReference>